<comment type="catalytic activity">
    <reaction evidence="6">
        <text>(6S)-NADHX + ADP = AMP + phosphate + NADH + H(+)</text>
        <dbReference type="Rhea" id="RHEA:32223"/>
        <dbReference type="ChEBI" id="CHEBI:15378"/>
        <dbReference type="ChEBI" id="CHEBI:43474"/>
        <dbReference type="ChEBI" id="CHEBI:57945"/>
        <dbReference type="ChEBI" id="CHEBI:64074"/>
        <dbReference type="ChEBI" id="CHEBI:456215"/>
        <dbReference type="ChEBI" id="CHEBI:456216"/>
        <dbReference type="EC" id="4.2.1.136"/>
    </reaction>
</comment>
<dbReference type="GO" id="GO:0052855">
    <property type="term" value="F:ADP-dependent NAD(P)H-hydrate dehydratase activity"/>
    <property type="evidence" value="ECO:0007669"/>
    <property type="project" value="UniProtKB-UniRule"/>
</dbReference>
<feature type="binding site" evidence="6">
    <location>
        <position position="50"/>
    </location>
    <ligand>
        <name>(6S)-NADPHX</name>
        <dbReference type="ChEBI" id="CHEBI:64076"/>
    </ligand>
</feature>
<comment type="similarity">
    <text evidence="6">Belongs to the NnrD/CARKD family.</text>
</comment>
<keyword evidence="1 6" id="KW-0547">Nucleotide-binding</keyword>
<comment type="caution">
    <text evidence="6">Lacks conserved residue(s) required for the propagation of feature annotation.</text>
</comment>
<dbReference type="EMBL" id="BMNA01000001">
    <property type="protein sequence ID" value="GGL89201.1"/>
    <property type="molecule type" value="Genomic_DNA"/>
</dbReference>
<feature type="binding site" evidence="6">
    <location>
        <position position="234"/>
    </location>
    <ligand>
        <name>AMP</name>
        <dbReference type="ChEBI" id="CHEBI:456215"/>
    </ligand>
</feature>
<dbReference type="GO" id="GO:0110051">
    <property type="term" value="P:metabolite repair"/>
    <property type="evidence" value="ECO:0007669"/>
    <property type="project" value="TreeGrafter"/>
</dbReference>
<dbReference type="GO" id="GO:0005524">
    <property type="term" value="F:ATP binding"/>
    <property type="evidence" value="ECO:0007669"/>
    <property type="project" value="UniProtKB-KW"/>
</dbReference>
<keyword evidence="4 6" id="KW-0520">NAD</keyword>
<dbReference type="GO" id="GO:0052856">
    <property type="term" value="F:NAD(P)HX epimerase activity"/>
    <property type="evidence" value="ECO:0007669"/>
    <property type="project" value="TreeGrafter"/>
</dbReference>
<evidence type="ECO:0000256" key="4">
    <source>
        <dbReference type="ARBA" id="ARBA00023027"/>
    </source>
</evidence>
<organism evidence="8 9">
    <name type="scientific">Nakamurella endophytica</name>
    <dbReference type="NCBI Taxonomy" id="1748367"/>
    <lineage>
        <taxon>Bacteria</taxon>
        <taxon>Bacillati</taxon>
        <taxon>Actinomycetota</taxon>
        <taxon>Actinomycetes</taxon>
        <taxon>Nakamurellales</taxon>
        <taxon>Nakamurellaceae</taxon>
        <taxon>Nakamurella</taxon>
    </lineage>
</organism>
<comment type="caution">
    <text evidence="8">The sequence shown here is derived from an EMBL/GenBank/DDBJ whole genome shotgun (WGS) entry which is preliminary data.</text>
</comment>
<keyword evidence="5 6" id="KW-0456">Lyase</keyword>
<dbReference type="NCBIfam" id="TIGR00196">
    <property type="entry name" value="yjeF_cterm"/>
    <property type="match status" value="1"/>
</dbReference>
<evidence type="ECO:0000256" key="6">
    <source>
        <dbReference type="HAMAP-Rule" id="MF_01965"/>
    </source>
</evidence>
<dbReference type="EC" id="4.2.1.136" evidence="6"/>
<reference evidence="8" key="1">
    <citation type="journal article" date="2014" name="Int. J. Syst. Evol. Microbiol.">
        <title>Complete genome sequence of Corynebacterium casei LMG S-19264T (=DSM 44701T), isolated from a smear-ripened cheese.</title>
        <authorList>
            <consortium name="US DOE Joint Genome Institute (JGI-PGF)"/>
            <person name="Walter F."/>
            <person name="Albersmeier A."/>
            <person name="Kalinowski J."/>
            <person name="Ruckert C."/>
        </authorList>
    </citation>
    <scope>NUCLEOTIDE SEQUENCE</scope>
    <source>
        <strain evidence="8">CGMCC 4.7308</strain>
    </source>
</reference>
<evidence type="ECO:0000256" key="3">
    <source>
        <dbReference type="ARBA" id="ARBA00022857"/>
    </source>
</evidence>
<reference evidence="8" key="2">
    <citation type="submission" date="2020-09" db="EMBL/GenBank/DDBJ databases">
        <authorList>
            <person name="Sun Q."/>
            <person name="Zhou Y."/>
        </authorList>
    </citation>
    <scope>NUCLEOTIDE SEQUENCE</scope>
    <source>
        <strain evidence="8">CGMCC 4.7308</strain>
    </source>
</reference>
<feature type="binding site" evidence="6">
    <location>
        <position position="235"/>
    </location>
    <ligand>
        <name>(6S)-NADPHX</name>
        <dbReference type="ChEBI" id="CHEBI:64076"/>
    </ligand>
</feature>
<evidence type="ECO:0000313" key="9">
    <source>
        <dbReference type="Proteomes" id="UP000655208"/>
    </source>
</evidence>
<dbReference type="HAMAP" id="MF_01965">
    <property type="entry name" value="NADHX_dehydratase"/>
    <property type="match status" value="1"/>
</dbReference>
<dbReference type="Pfam" id="PF01256">
    <property type="entry name" value="Carb_kinase"/>
    <property type="match status" value="1"/>
</dbReference>
<protein>
    <recommendedName>
        <fullName evidence="6">ADP-dependent (S)-NAD(P)H-hydrate dehydratase</fullName>
        <ecNumber evidence="6">4.2.1.136</ecNumber>
    </recommendedName>
    <alternativeName>
        <fullName evidence="6">ADP-dependent NAD(P)HX dehydratase</fullName>
    </alternativeName>
</protein>
<dbReference type="Gene3D" id="3.40.1190.20">
    <property type="match status" value="1"/>
</dbReference>
<dbReference type="PROSITE" id="PS51383">
    <property type="entry name" value="YJEF_C_3"/>
    <property type="match status" value="1"/>
</dbReference>
<sequence>MSGQGEPHGGGPVVITPSLLREWALPEPGASKYGRGQVLAVGGARGTPGAVLLAGLAALRVGAGRLTVAVADSVAAASAVAVPEAGVVGLPEDADGSVTGGGARLSRAVTRADAVLVGSGLDEPEGTVALLSEVLRTVGDDTSVVLDAFALGVLPGMGDAVGPLRGRLVLTPNEAEAARLLGEPDGDVDVERAVPEVAERFGAVVTCRNLVAAPDGRRWQVAAGHSGLGTSGSGDVLAGAVLGLLARGATPEQAACWATHAHAAAGDRLTARVGRLGFLARELVDQLPAVITELGV</sequence>
<dbReference type="CDD" id="cd01171">
    <property type="entry name" value="YXKO-related"/>
    <property type="match status" value="1"/>
</dbReference>
<evidence type="ECO:0000256" key="2">
    <source>
        <dbReference type="ARBA" id="ARBA00022840"/>
    </source>
</evidence>
<evidence type="ECO:0000256" key="5">
    <source>
        <dbReference type="ARBA" id="ARBA00023239"/>
    </source>
</evidence>
<dbReference type="GO" id="GO:0046496">
    <property type="term" value="P:nicotinamide nucleotide metabolic process"/>
    <property type="evidence" value="ECO:0007669"/>
    <property type="project" value="UniProtKB-UniRule"/>
</dbReference>
<keyword evidence="9" id="KW-1185">Reference proteome</keyword>
<dbReference type="PANTHER" id="PTHR12592:SF0">
    <property type="entry name" value="ATP-DEPENDENT (S)-NAD(P)H-HYDRATE DEHYDRATASE"/>
    <property type="match status" value="1"/>
</dbReference>
<comment type="cofactor">
    <cofactor evidence="6">
        <name>Mg(2+)</name>
        <dbReference type="ChEBI" id="CHEBI:18420"/>
    </cofactor>
</comment>
<dbReference type="AlphaFoldDB" id="A0A917WAN8"/>
<dbReference type="InterPro" id="IPR000631">
    <property type="entry name" value="CARKD"/>
</dbReference>
<dbReference type="SUPFAM" id="SSF53613">
    <property type="entry name" value="Ribokinase-like"/>
    <property type="match status" value="1"/>
</dbReference>
<dbReference type="Proteomes" id="UP000655208">
    <property type="component" value="Unassembled WGS sequence"/>
</dbReference>
<evidence type="ECO:0000259" key="7">
    <source>
        <dbReference type="PROSITE" id="PS51383"/>
    </source>
</evidence>
<evidence type="ECO:0000256" key="1">
    <source>
        <dbReference type="ARBA" id="ARBA00022741"/>
    </source>
</evidence>
<comment type="subunit">
    <text evidence="6">Homotetramer.</text>
</comment>
<proteinExistence type="inferred from homology"/>
<comment type="function">
    <text evidence="6">Catalyzes the dehydration of the S-form of NAD(P)HX at the expense of ADP, which is converted to AMP. Together with NAD(P)HX epimerase, which catalyzes the epimerization of the S- and R-forms, the enzyme allows the repair of both epimers of NAD(P)HX, a damaged form of NAD(P)H that is a result of enzymatic or heat-dependent hydration.</text>
</comment>
<keyword evidence="2 6" id="KW-0067">ATP-binding</keyword>
<feature type="domain" description="YjeF C-terminal" evidence="7">
    <location>
        <begin position="15"/>
        <end position="294"/>
    </location>
</feature>
<dbReference type="InterPro" id="IPR029056">
    <property type="entry name" value="Ribokinase-like"/>
</dbReference>
<accession>A0A917WAN8</accession>
<feature type="binding site" evidence="6">
    <location>
        <position position="120"/>
    </location>
    <ligand>
        <name>(6S)-NADPHX</name>
        <dbReference type="ChEBI" id="CHEBI:64076"/>
    </ligand>
</feature>
<name>A0A917WAN8_9ACTN</name>
<comment type="catalytic activity">
    <reaction evidence="6">
        <text>(6S)-NADPHX + ADP = AMP + phosphate + NADPH + H(+)</text>
        <dbReference type="Rhea" id="RHEA:32235"/>
        <dbReference type="ChEBI" id="CHEBI:15378"/>
        <dbReference type="ChEBI" id="CHEBI:43474"/>
        <dbReference type="ChEBI" id="CHEBI:57783"/>
        <dbReference type="ChEBI" id="CHEBI:64076"/>
        <dbReference type="ChEBI" id="CHEBI:456215"/>
        <dbReference type="ChEBI" id="CHEBI:456216"/>
        <dbReference type="EC" id="4.2.1.136"/>
    </reaction>
</comment>
<evidence type="ECO:0000313" key="8">
    <source>
        <dbReference type="EMBL" id="GGL89201.1"/>
    </source>
</evidence>
<dbReference type="PANTHER" id="PTHR12592">
    <property type="entry name" value="ATP-DEPENDENT (S)-NAD(P)H-HYDRATE DEHYDRATASE FAMILY MEMBER"/>
    <property type="match status" value="1"/>
</dbReference>
<gene>
    <name evidence="6 8" type="primary">nnrD</name>
    <name evidence="8" type="ORF">GCM10011594_05990</name>
</gene>
<keyword evidence="3 6" id="KW-0521">NADP</keyword>